<proteinExistence type="predicted"/>
<keyword evidence="2" id="KW-0808">Transferase</keyword>
<gene>
    <name evidence="2" type="ORF">D0817_25705</name>
</gene>
<protein>
    <submittedName>
        <fullName evidence="2">Phosphoenolpyruvate carboxykinase (GTP)</fullName>
    </submittedName>
</protein>
<dbReference type="Proteomes" id="UP000288102">
    <property type="component" value="Unassembled WGS sequence"/>
</dbReference>
<dbReference type="Gene3D" id="3.90.228.20">
    <property type="match status" value="1"/>
</dbReference>
<keyword evidence="2" id="KW-0670">Pyruvate</keyword>
<dbReference type="GO" id="GO:0017076">
    <property type="term" value="F:purine nucleotide binding"/>
    <property type="evidence" value="ECO:0007669"/>
    <property type="project" value="InterPro"/>
</dbReference>
<feature type="non-terminal residue" evidence="2">
    <location>
        <position position="1"/>
    </location>
</feature>
<dbReference type="GO" id="GO:0016301">
    <property type="term" value="F:kinase activity"/>
    <property type="evidence" value="ECO:0007669"/>
    <property type="project" value="UniProtKB-KW"/>
</dbReference>
<dbReference type="InterPro" id="IPR013035">
    <property type="entry name" value="PEP_carboxykinase_C"/>
</dbReference>
<keyword evidence="1" id="KW-0456">Lyase</keyword>
<dbReference type="EMBL" id="QWDM01000170">
    <property type="protein sequence ID" value="RUT67580.1"/>
    <property type="molecule type" value="Genomic_DNA"/>
</dbReference>
<organism evidence="2 3">
    <name type="scientific">Flavobacterium cupreum</name>
    <dbReference type="NCBI Taxonomy" id="2133766"/>
    <lineage>
        <taxon>Bacteria</taxon>
        <taxon>Pseudomonadati</taxon>
        <taxon>Bacteroidota</taxon>
        <taxon>Flavobacteriia</taxon>
        <taxon>Flavobacteriales</taxon>
        <taxon>Flavobacteriaceae</taxon>
        <taxon>Flavobacterium</taxon>
    </lineage>
</organism>
<name>A0A433ZZM2_9FLAO</name>
<keyword evidence="1" id="KW-0210">Decarboxylase</keyword>
<dbReference type="AlphaFoldDB" id="A0A433ZZM2"/>
<evidence type="ECO:0000313" key="3">
    <source>
        <dbReference type="Proteomes" id="UP000288102"/>
    </source>
</evidence>
<comment type="caution">
    <text evidence="2">The sequence shown here is derived from an EMBL/GenBank/DDBJ whole genome shotgun (WGS) entry which is preliminary data.</text>
</comment>
<reference evidence="3" key="1">
    <citation type="journal article" date="2019" name="Syst. Appl. Microbiol.">
        <title>Flavobacterium circumlabens sp. nov. and Flavobacterium cupreum sp. nov., two psychrotrophic species isolated from Antarctic environmental samples.</title>
        <authorList>
            <person name="Kralova S."/>
            <person name="Busse H.-J."/>
            <person name="Svec P."/>
            <person name="Maslanova I."/>
            <person name="Stankova E."/>
            <person name="Bartak M."/>
            <person name="Sedlacek I."/>
        </authorList>
    </citation>
    <scope>NUCLEOTIDE SEQUENCE [LARGE SCALE GENOMIC DNA]</scope>
    <source>
        <strain evidence="3">CCM 8825</strain>
    </source>
</reference>
<evidence type="ECO:0000313" key="2">
    <source>
        <dbReference type="EMBL" id="RUT67580.1"/>
    </source>
</evidence>
<dbReference type="GO" id="GO:0006094">
    <property type="term" value="P:gluconeogenesis"/>
    <property type="evidence" value="ECO:0007669"/>
    <property type="project" value="InterPro"/>
</dbReference>
<evidence type="ECO:0000256" key="1">
    <source>
        <dbReference type="ARBA" id="ARBA00022793"/>
    </source>
</evidence>
<sequence length="53" mass="6206">DFTQEQFDTITSIDKGAWLEELKLHSELFEKLAYHLPEQLVETKAALEKRLAM</sequence>
<keyword evidence="2" id="KW-0418">Kinase</keyword>
<accession>A0A433ZZM2</accession>
<keyword evidence="3" id="KW-1185">Reference proteome</keyword>
<dbReference type="GO" id="GO:0004611">
    <property type="term" value="F:phosphoenolpyruvate carboxykinase activity"/>
    <property type="evidence" value="ECO:0007669"/>
    <property type="project" value="InterPro"/>
</dbReference>